<proteinExistence type="predicted"/>
<dbReference type="Proteomes" id="UP000691718">
    <property type="component" value="Unassembled WGS sequence"/>
</dbReference>
<dbReference type="EMBL" id="CAJQZP010000080">
    <property type="protein sequence ID" value="CAG4936754.1"/>
    <property type="molecule type" value="Genomic_DNA"/>
</dbReference>
<sequence>MPTADDPEPIPYTVPFSGMKDIYTGILATANPIEYFELFLTRDIVEVIVEQTNLFPKLELILGIQSLSTR</sequence>
<accession>A0A8S3W2J6</accession>
<protein>
    <submittedName>
        <fullName evidence="1">(apollo) hypothetical protein</fullName>
    </submittedName>
</protein>
<reference evidence="1" key="1">
    <citation type="submission" date="2021-04" db="EMBL/GenBank/DDBJ databases">
        <authorList>
            <person name="Tunstrom K."/>
        </authorList>
    </citation>
    <scope>NUCLEOTIDE SEQUENCE</scope>
</reference>
<dbReference type="AlphaFoldDB" id="A0A8S3W2J6"/>
<name>A0A8S3W2J6_PARAO</name>
<comment type="caution">
    <text evidence="1">The sequence shown here is derived from an EMBL/GenBank/DDBJ whole genome shotgun (WGS) entry which is preliminary data.</text>
</comment>
<keyword evidence="2" id="KW-1185">Reference proteome</keyword>
<organism evidence="1 2">
    <name type="scientific">Parnassius apollo</name>
    <name type="common">Apollo butterfly</name>
    <name type="synonym">Papilio apollo</name>
    <dbReference type="NCBI Taxonomy" id="110799"/>
    <lineage>
        <taxon>Eukaryota</taxon>
        <taxon>Metazoa</taxon>
        <taxon>Ecdysozoa</taxon>
        <taxon>Arthropoda</taxon>
        <taxon>Hexapoda</taxon>
        <taxon>Insecta</taxon>
        <taxon>Pterygota</taxon>
        <taxon>Neoptera</taxon>
        <taxon>Endopterygota</taxon>
        <taxon>Lepidoptera</taxon>
        <taxon>Glossata</taxon>
        <taxon>Ditrysia</taxon>
        <taxon>Papilionoidea</taxon>
        <taxon>Papilionidae</taxon>
        <taxon>Parnassiinae</taxon>
        <taxon>Parnassini</taxon>
        <taxon>Parnassius</taxon>
        <taxon>Parnassius</taxon>
    </lineage>
</organism>
<gene>
    <name evidence="1" type="ORF">PAPOLLO_LOCUS1270</name>
</gene>
<evidence type="ECO:0000313" key="1">
    <source>
        <dbReference type="EMBL" id="CAG4936754.1"/>
    </source>
</evidence>
<evidence type="ECO:0000313" key="2">
    <source>
        <dbReference type="Proteomes" id="UP000691718"/>
    </source>
</evidence>
<dbReference type="OrthoDB" id="5876240at2759"/>